<evidence type="ECO:0000313" key="2">
    <source>
        <dbReference type="Proteomes" id="UP000295414"/>
    </source>
</evidence>
<gene>
    <name evidence="1" type="ORF">EDC34_107133</name>
</gene>
<accession>A0A4R3N325</accession>
<dbReference type="Proteomes" id="UP000295414">
    <property type="component" value="Unassembled WGS sequence"/>
</dbReference>
<keyword evidence="2" id="KW-1185">Reference proteome</keyword>
<organism evidence="1 2">
    <name type="scientific">Thermomonas haemolytica</name>
    <dbReference type="NCBI Taxonomy" id="141949"/>
    <lineage>
        <taxon>Bacteria</taxon>
        <taxon>Pseudomonadati</taxon>
        <taxon>Pseudomonadota</taxon>
        <taxon>Gammaproteobacteria</taxon>
        <taxon>Lysobacterales</taxon>
        <taxon>Lysobacteraceae</taxon>
        <taxon>Thermomonas</taxon>
    </lineage>
</organism>
<dbReference type="EMBL" id="SMAP01000007">
    <property type="protein sequence ID" value="TCT22581.1"/>
    <property type="molecule type" value="Genomic_DNA"/>
</dbReference>
<evidence type="ECO:0000313" key="1">
    <source>
        <dbReference type="EMBL" id="TCT22581.1"/>
    </source>
</evidence>
<sequence length="39" mass="4385">MSQLQTIEAIEKRLWSAVDLLRVNSGLASNEYQQQAVHG</sequence>
<dbReference type="AlphaFoldDB" id="A0A4R3N325"/>
<comment type="caution">
    <text evidence="1">The sequence shown here is derived from an EMBL/GenBank/DDBJ whole genome shotgun (WGS) entry which is preliminary data.</text>
</comment>
<proteinExistence type="predicted"/>
<name>A0A4R3N325_9GAMM</name>
<reference evidence="1 2" key="1">
    <citation type="submission" date="2019-03" db="EMBL/GenBank/DDBJ databases">
        <title>Genomic Encyclopedia of Type Strains, Phase IV (KMG-IV): sequencing the most valuable type-strain genomes for metagenomic binning, comparative biology and taxonomic classification.</title>
        <authorList>
            <person name="Goeker M."/>
        </authorList>
    </citation>
    <scope>NUCLEOTIDE SEQUENCE [LARGE SCALE GENOMIC DNA]</scope>
    <source>
        <strain evidence="1 2">DSM 13605</strain>
    </source>
</reference>
<protein>
    <submittedName>
        <fullName evidence="1">Uncharacterized protein</fullName>
    </submittedName>
</protein>